<proteinExistence type="predicted"/>
<accession>A0A6N2TX42</accession>
<evidence type="ECO:0000313" key="3">
    <source>
        <dbReference type="EMBL" id="VYT09123.1"/>
    </source>
</evidence>
<feature type="region of interest" description="Disordered" evidence="1">
    <location>
        <begin position="184"/>
        <end position="283"/>
    </location>
</feature>
<dbReference type="PROSITE" id="PS51849">
    <property type="entry name" value="RSGI_N"/>
    <property type="match status" value="1"/>
</dbReference>
<gene>
    <name evidence="3" type="ORF">BHLFYP23_00113</name>
</gene>
<feature type="compositionally biased region" description="Acidic residues" evidence="1">
    <location>
        <begin position="208"/>
        <end position="260"/>
    </location>
</feature>
<dbReference type="InterPro" id="IPR024449">
    <property type="entry name" value="Anti-sigma_RsgI_N"/>
</dbReference>
<feature type="domain" description="RsgI N-terminal anti-sigma" evidence="2">
    <location>
        <begin position="3"/>
        <end position="50"/>
    </location>
</feature>
<organism evidence="3">
    <name type="scientific">Blautia hansenii</name>
    <name type="common">Ruminococcus hansenii</name>
    <dbReference type="NCBI Taxonomy" id="1322"/>
    <lineage>
        <taxon>Bacteria</taxon>
        <taxon>Bacillati</taxon>
        <taxon>Bacillota</taxon>
        <taxon>Clostridia</taxon>
        <taxon>Lachnospirales</taxon>
        <taxon>Lachnospiraceae</taxon>
        <taxon>Blautia</taxon>
    </lineage>
</organism>
<sequence>MYHKVIILEIKGGYALAMTEDGEIIRIKKKAGMKVGAAVYVLEEDRYKKVWTLQWQKAAVIAAAVLLCITSLLLPQFSQQVYAMVELEGAKSVSVKIDKNYKIQDAYSYDDTMSLKALKDLEGQKLQDLKEIVEELRDADGRLTVVYAMYKEDEKVSKELEEALQKIFGNENVTYMKGKIEEIQEPDKKQKTDIITGKEIIAEPKPAEEDDEEDTETDIEDAEEPENEEDESFSEEDEPDSEETDIEPETDEPDEPEITEQENQKPEDTQEEPEEEEIEDEED</sequence>
<feature type="compositionally biased region" description="Acidic residues" evidence="1">
    <location>
        <begin position="269"/>
        <end position="283"/>
    </location>
</feature>
<dbReference type="AlphaFoldDB" id="A0A6N2TX42"/>
<evidence type="ECO:0000259" key="2">
    <source>
        <dbReference type="PROSITE" id="PS51849"/>
    </source>
</evidence>
<protein>
    <recommendedName>
        <fullName evidence="2">RsgI N-terminal anti-sigma domain-containing protein</fullName>
    </recommendedName>
</protein>
<reference evidence="3" key="1">
    <citation type="submission" date="2019-11" db="EMBL/GenBank/DDBJ databases">
        <authorList>
            <person name="Feng L."/>
        </authorList>
    </citation>
    <scope>NUCLEOTIDE SEQUENCE</scope>
    <source>
        <strain evidence="3">BhanseniiLFYP23</strain>
    </source>
</reference>
<dbReference type="EMBL" id="CACRSY010000012">
    <property type="protein sequence ID" value="VYT09123.1"/>
    <property type="molecule type" value="Genomic_DNA"/>
</dbReference>
<name>A0A6N2TX42_BLAHA</name>
<dbReference type="RefSeq" id="WP_156342399.1">
    <property type="nucleotide sequence ID" value="NZ_CACRSY010000012.1"/>
</dbReference>
<evidence type="ECO:0000256" key="1">
    <source>
        <dbReference type="SAM" id="MobiDB-lite"/>
    </source>
</evidence>
<dbReference type="Pfam" id="PF12791">
    <property type="entry name" value="RsgI_N"/>
    <property type="match status" value="1"/>
</dbReference>